<gene>
    <name evidence="1" type="ORF">CHRY9390_02479</name>
</gene>
<evidence type="ECO:0000313" key="2">
    <source>
        <dbReference type="Proteomes" id="UP000662618"/>
    </source>
</evidence>
<organism evidence="1 2">
    <name type="scientific">Chryseobacterium aquaeductus</name>
    <dbReference type="NCBI Taxonomy" id="2675056"/>
    <lineage>
        <taxon>Bacteria</taxon>
        <taxon>Pseudomonadati</taxon>
        <taxon>Bacteroidota</taxon>
        <taxon>Flavobacteriia</taxon>
        <taxon>Flavobacteriales</taxon>
        <taxon>Weeksellaceae</taxon>
        <taxon>Chryseobacterium group</taxon>
        <taxon>Chryseobacterium</taxon>
    </lineage>
</organism>
<keyword evidence="2" id="KW-1185">Reference proteome</keyword>
<comment type="caution">
    <text evidence="1">The sequence shown here is derived from an EMBL/GenBank/DDBJ whole genome shotgun (WGS) entry which is preliminary data.</text>
</comment>
<dbReference type="EMBL" id="CAJIMS010000001">
    <property type="protein sequence ID" value="CAD7812204.1"/>
    <property type="molecule type" value="Genomic_DNA"/>
</dbReference>
<name>A0A9N8MPX9_9FLAO</name>
<dbReference type="AlphaFoldDB" id="A0A9N8MPX9"/>
<evidence type="ECO:0000313" key="1">
    <source>
        <dbReference type="EMBL" id="CAD7812204.1"/>
    </source>
</evidence>
<sequence length="49" mass="5909">MIKTKYQKNTYPQRIDIDEIKIIIKKNLARFTAPQENDKKIELILSKYI</sequence>
<protein>
    <submittedName>
        <fullName evidence="1">Uncharacterized protein</fullName>
    </submittedName>
</protein>
<accession>A0A9N8MPX9</accession>
<dbReference type="Proteomes" id="UP000662618">
    <property type="component" value="Unassembled WGS sequence"/>
</dbReference>
<proteinExistence type="predicted"/>
<reference evidence="1" key="1">
    <citation type="submission" date="2020-12" db="EMBL/GenBank/DDBJ databases">
        <authorList>
            <person name="Rodrigo-Torres L."/>
            <person name="Arahal R. D."/>
            <person name="Lucena T."/>
        </authorList>
    </citation>
    <scope>NUCLEOTIDE SEQUENCE</scope>
    <source>
        <strain evidence="1">CECT 9390</strain>
    </source>
</reference>